<dbReference type="Gene3D" id="3.40.50.2300">
    <property type="match status" value="1"/>
</dbReference>
<evidence type="ECO:0000256" key="2">
    <source>
        <dbReference type="ARBA" id="ARBA00012438"/>
    </source>
</evidence>
<evidence type="ECO:0000256" key="6">
    <source>
        <dbReference type="ARBA" id="ARBA00023163"/>
    </source>
</evidence>
<dbReference type="InterPro" id="IPR009057">
    <property type="entry name" value="Homeodomain-like_sf"/>
</dbReference>
<dbReference type="SUPFAM" id="SSF52172">
    <property type="entry name" value="CheY-like"/>
    <property type="match status" value="1"/>
</dbReference>
<dbReference type="InterPro" id="IPR013783">
    <property type="entry name" value="Ig-like_fold"/>
</dbReference>
<keyword evidence="10" id="KW-0472">Membrane</keyword>
<dbReference type="PROSITE" id="PS50109">
    <property type="entry name" value="HIS_KIN"/>
    <property type="match status" value="1"/>
</dbReference>
<dbReference type="PANTHER" id="PTHR43547:SF2">
    <property type="entry name" value="HYBRID SIGNAL TRANSDUCTION HISTIDINE KINASE C"/>
    <property type="match status" value="1"/>
</dbReference>
<dbReference type="PROSITE" id="PS01124">
    <property type="entry name" value="HTH_ARAC_FAMILY_2"/>
    <property type="match status" value="1"/>
</dbReference>
<keyword evidence="10" id="KW-1133">Transmembrane helix</keyword>
<keyword evidence="15" id="KW-1185">Reference proteome</keyword>
<reference evidence="15" key="1">
    <citation type="journal article" date="2019" name="Int. J. Syst. Evol. Microbiol.">
        <title>The Global Catalogue of Microorganisms (GCM) 10K type strain sequencing project: providing services to taxonomists for standard genome sequencing and annotation.</title>
        <authorList>
            <consortium name="The Broad Institute Genomics Platform"/>
            <consortium name="The Broad Institute Genome Sequencing Center for Infectious Disease"/>
            <person name="Wu L."/>
            <person name="Ma J."/>
        </authorList>
    </citation>
    <scope>NUCLEOTIDE SEQUENCE [LARGE SCALE GENOMIC DNA]</scope>
    <source>
        <strain evidence="15">KCTC 42805</strain>
    </source>
</reference>
<dbReference type="SMART" id="SM00387">
    <property type="entry name" value="HATPase_c"/>
    <property type="match status" value="1"/>
</dbReference>
<dbReference type="CDD" id="cd00082">
    <property type="entry name" value="HisKA"/>
    <property type="match status" value="1"/>
</dbReference>
<keyword evidence="14" id="KW-0067">ATP-binding</keyword>
<keyword evidence="4" id="KW-0805">Transcription regulation</keyword>
<feature type="domain" description="Response regulatory" evidence="13">
    <location>
        <begin position="795"/>
        <end position="910"/>
    </location>
</feature>
<comment type="catalytic activity">
    <reaction evidence="1">
        <text>ATP + protein L-histidine = ADP + protein N-phospho-L-histidine.</text>
        <dbReference type="EC" id="2.7.13.3"/>
    </reaction>
</comment>
<feature type="region of interest" description="Disordered" evidence="9">
    <location>
        <begin position="204"/>
        <end position="225"/>
    </location>
</feature>
<evidence type="ECO:0000313" key="15">
    <source>
        <dbReference type="Proteomes" id="UP001597469"/>
    </source>
</evidence>
<evidence type="ECO:0000256" key="1">
    <source>
        <dbReference type="ARBA" id="ARBA00000085"/>
    </source>
</evidence>
<dbReference type="GO" id="GO:0005524">
    <property type="term" value="F:ATP binding"/>
    <property type="evidence" value="ECO:0007669"/>
    <property type="project" value="UniProtKB-KW"/>
</dbReference>
<keyword evidence="8" id="KW-0175">Coiled coil</keyword>
<evidence type="ECO:0000313" key="14">
    <source>
        <dbReference type="EMBL" id="MFD2573073.1"/>
    </source>
</evidence>
<organism evidence="14 15">
    <name type="scientific">Spirosoma soli</name>
    <dbReference type="NCBI Taxonomy" id="1770529"/>
    <lineage>
        <taxon>Bacteria</taxon>
        <taxon>Pseudomonadati</taxon>
        <taxon>Bacteroidota</taxon>
        <taxon>Cytophagia</taxon>
        <taxon>Cytophagales</taxon>
        <taxon>Cytophagaceae</taxon>
        <taxon>Spirosoma</taxon>
    </lineage>
</organism>
<dbReference type="EC" id="2.7.13.3" evidence="2"/>
<keyword evidence="6" id="KW-0804">Transcription</keyword>
<dbReference type="InterPro" id="IPR036890">
    <property type="entry name" value="HATPase_C_sf"/>
</dbReference>
<dbReference type="Gene3D" id="1.10.287.130">
    <property type="match status" value="1"/>
</dbReference>
<keyword evidence="14" id="KW-0547">Nucleotide-binding</keyword>
<dbReference type="Gene3D" id="2.60.40.10">
    <property type="entry name" value="Immunoglobulins"/>
    <property type="match status" value="1"/>
</dbReference>
<dbReference type="Gene3D" id="3.30.565.10">
    <property type="entry name" value="Histidine kinase-like ATPase, C-terminal domain"/>
    <property type="match status" value="1"/>
</dbReference>
<dbReference type="SMART" id="SM00448">
    <property type="entry name" value="REC"/>
    <property type="match status" value="1"/>
</dbReference>
<dbReference type="Pfam" id="PF02518">
    <property type="entry name" value="HATPase_c"/>
    <property type="match status" value="1"/>
</dbReference>
<dbReference type="SUPFAM" id="SSF47384">
    <property type="entry name" value="Homodimeric domain of signal transducing histidine kinase"/>
    <property type="match status" value="1"/>
</dbReference>
<feature type="modified residue" description="4-aspartylphosphate" evidence="7">
    <location>
        <position position="843"/>
    </location>
</feature>
<evidence type="ECO:0000256" key="10">
    <source>
        <dbReference type="SAM" id="Phobius"/>
    </source>
</evidence>
<evidence type="ECO:0000259" key="11">
    <source>
        <dbReference type="PROSITE" id="PS01124"/>
    </source>
</evidence>
<evidence type="ECO:0000256" key="4">
    <source>
        <dbReference type="ARBA" id="ARBA00023015"/>
    </source>
</evidence>
<keyword evidence="5" id="KW-0238">DNA-binding</keyword>
<dbReference type="PROSITE" id="PS00041">
    <property type="entry name" value="HTH_ARAC_FAMILY_1"/>
    <property type="match status" value="1"/>
</dbReference>
<dbReference type="PANTHER" id="PTHR43547">
    <property type="entry name" value="TWO-COMPONENT HISTIDINE KINASE"/>
    <property type="match status" value="1"/>
</dbReference>
<dbReference type="Gene3D" id="2.130.10.10">
    <property type="entry name" value="YVTN repeat-like/Quinoprotein amine dehydrogenase"/>
    <property type="match status" value="1"/>
</dbReference>
<dbReference type="Pfam" id="PF00072">
    <property type="entry name" value="Response_reg"/>
    <property type="match status" value="1"/>
</dbReference>
<feature type="domain" description="Histidine kinase" evidence="12">
    <location>
        <begin position="520"/>
        <end position="742"/>
    </location>
</feature>
<dbReference type="EMBL" id="JBHULN010000015">
    <property type="protein sequence ID" value="MFD2573073.1"/>
    <property type="molecule type" value="Genomic_DNA"/>
</dbReference>
<dbReference type="Pfam" id="PF12833">
    <property type="entry name" value="HTH_18"/>
    <property type="match status" value="1"/>
</dbReference>
<proteinExistence type="predicted"/>
<dbReference type="Gene3D" id="1.10.10.60">
    <property type="entry name" value="Homeodomain-like"/>
    <property type="match status" value="1"/>
</dbReference>
<dbReference type="InterPro" id="IPR036097">
    <property type="entry name" value="HisK_dim/P_sf"/>
</dbReference>
<protein>
    <recommendedName>
        <fullName evidence="2">histidine kinase</fullName>
        <ecNumber evidence="2">2.7.13.3</ecNumber>
    </recommendedName>
</protein>
<feature type="domain" description="HTH araC/xylS-type" evidence="11">
    <location>
        <begin position="947"/>
        <end position="1045"/>
    </location>
</feature>
<feature type="transmembrane region" description="Helical" evidence="10">
    <location>
        <begin position="466"/>
        <end position="484"/>
    </location>
</feature>
<dbReference type="InterPro" id="IPR003594">
    <property type="entry name" value="HATPase_dom"/>
</dbReference>
<dbReference type="InterPro" id="IPR003661">
    <property type="entry name" value="HisK_dim/P_dom"/>
</dbReference>
<dbReference type="PROSITE" id="PS50110">
    <property type="entry name" value="RESPONSE_REGULATORY"/>
    <property type="match status" value="1"/>
</dbReference>
<name>A0ABW5MA03_9BACT</name>
<sequence>MKPLVYCLFLLLIIVINEQLRAQQFMLPPAPQQLVQPQEFDLFGGGVTPERREKLWLLYAGRKPVHLEGRLLRAYYDDTTQNQHAHYNYVTRTAGGRIWLIQNSPASDKRLVYIDSMRQQVTSLPDTAPVVRSFLGKYSINQLLLDRRGNFWISVLDHGLLRVNPQTLAFEHVVPQHITVRCLTEGPDGRIWFSTATKLNVIDPRTKQRQTYGRDDQQPSDDDEEITALRVRDNGDVLISRFNRIDILTPTTGKVRNILLPLPTPTSRMWTQSFVPDQLGNDYFSVGVMVCRITRLGLLERIDFPRPAEKVISIYISQQSPSSPGRLLVSTMQQLYAYDLSRLRPIDSFNILDVLINGTRLIENEHTIEDRYQRDSTGQPRITMQEGDFVQFRFTAFAELKKSYFRYKLDGYDKDWAIYFDKIGIATYQPPPGQYYFLFNKNGPGGWESTPARLLIEVKPIFWKTIWFRTFVFVSLAGLLFWLVRAQNRRQKLRQELARREGEAASLRQLDEFKSQFFANVTHEFRTPLTIILNATEQLTDASLSQRHQERLNAIQRNANQLLRLINETLDMAKLDAGKLDHYAHLGDPLAFLGLIVSQFTGLAEQKNIDLQWKAEPPPDSEGGQLYYFDDTKFEKIVYNLLANALKFTPGGGHVRVDCQITDTHRFVLRVADTGIGIPADQLPRIFERFHQVDASTTRAYSGTGIGLALVRELTEWLGGSVTVKSTLGQGSVFTVELPLNRDIPYPPGTEQHPLSPASHQVLNRHSVGARAVELRPLMVGNGSNEKAEDTNQPLVLIVEDNAEMRAHVVDYLSAYYRVLVAENGRQGIDQALREVPDLIISDVMMPELDGYELVERLKSDERTSHIPLILLTAKSSYDSRLKGLGAGADDYVGKPFSLAELNLRIANCLRTRQNWQQRLNHRMSSSETVLVEPSEALLEKEARFVDRLRQLIIDHVEKETVDVDWLANQAGMSRTQLHRKLTALTTLSTNRFIHRVRLEKAAELLQTGEFNVAQAAFRVGYSSPSHFTKVFQEHFGYPPAKLKV</sequence>
<evidence type="ECO:0000259" key="12">
    <source>
        <dbReference type="PROSITE" id="PS50109"/>
    </source>
</evidence>
<dbReference type="RefSeq" id="WP_381525670.1">
    <property type="nucleotide sequence ID" value="NZ_JBHULN010000015.1"/>
</dbReference>
<dbReference type="SUPFAM" id="SSF55874">
    <property type="entry name" value="ATPase domain of HSP90 chaperone/DNA topoisomerase II/histidine kinase"/>
    <property type="match status" value="1"/>
</dbReference>
<evidence type="ECO:0000256" key="9">
    <source>
        <dbReference type="SAM" id="MobiDB-lite"/>
    </source>
</evidence>
<dbReference type="InterPro" id="IPR001789">
    <property type="entry name" value="Sig_transdc_resp-reg_receiver"/>
</dbReference>
<dbReference type="PRINTS" id="PR00344">
    <property type="entry name" value="BCTRLSENSOR"/>
</dbReference>
<feature type="coiled-coil region" evidence="8">
    <location>
        <begin position="483"/>
        <end position="510"/>
    </location>
</feature>
<evidence type="ECO:0000259" key="13">
    <source>
        <dbReference type="PROSITE" id="PS50110"/>
    </source>
</evidence>
<dbReference type="InterPro" id="IPR018060">
    <property type="entry name" value="HTH_AraC"/>
</dbReference>
<evidence type="ECO:0000256" key="7">
    <source>
        <dbReference type="PROSITE-ProRule" id="PRU00169"/>
    </source>
</evidence>
<dbReference type="SUPFAM" id="SSF63829">
    <property type="entry name" value="Calcium-dependent phosphotriesterase"/>
    <property type="match status" value="1"/>
</dbReference>
<evidence type="ECO:0000256" key="5">
    <source>
        <dbReference type="ARBA" id="ARBA00023125"/>
    </source>
</evidence>
<comment type="caution">
    <text evidence="14">The sequence shown here is derived from an EMBL/GenBank/DDBJ whole genome shotgun (WGS) entry which is preliminary data.</text>
</comment>
<dbReference type="InterPro" id="IPR015943">
    <property type="entry name" value="WD40/YVTN_repeat-like_dom_sf"/>
</dbReference>
<dbReference type="InterPro" id="IPR004358">
    <property type="entry name" value="Sig_transdc_His_kin-like_C"/>
</dbReference>
<dbReference type="InterPro" id="IPR018062">
    <property type="entry name" value="HTH_AraC-typ_CS"/>
</dbReference>
<gene>
    <name evidence="14" type="ORF">ACFSUS_20700</name>
</gene>
<evidence type="ECO:0000256" key="8">
    <source>
        <dbReference type="SAM" id="Coils"/>
    </source>
</evidence>
<dbReference type="InterPro" id="IPR005467">
    <property type="entry name" value="His_kinase_dom"/>
</dbReference>
<keyword evidence="3 7" id="KW-0597">Phosphoprotein</keyword>
<dbReference type="Pfam" id="PF00512">
    <property type="entry name" value="HisKA"/>
    <property type="match status" value="1"/>
</dbReference>
<dbReference type="Proteomes" id="UP001597469">
    <property type="component" value="Unassembled WGS sequence"/>
</dbReference>
<dbReference type="SUPFAM" id="SSF46689">
    <property type="entry name" value="Homeodomain-like"/>
    <property type="match status" value="1"/>
</dbReference>
<dbReference type="CDD" id="cd16922">
    <property type="entry name" value="HATPase_EvgS-ArcB-TorS-like"/>
    <property type="match status" value="1"/>
</dbReference>
<dbReference type="SMART" id="SM00342">
    <property type="entry name" value="HTH_ARAC"/>
    <property type="match status" value="1"/>
</dbReference>
<keyword evidence="10" id="KW-0812">Transmembrane</keyword>
<dbReference type="InterPro" id="IPR011006">
    <property type="entry name" value="CheY-like_superfamily"/>
</dbReference>
<dbReference type="SMART" id="SM00388">
    <property type="entry name" value="HisKA"/>
    <property type="match status" value="1"/>
</dbReference>
<evidence type="ECO:0000256" key="3">
    <source>
        <dbReference type="ARBA" id="ARBA00022553"/>
    </source>
</evidence>
<accession>A0ABW5MA03</accession>